<evidence type="ECO:0000256" key="1">
    <source>
        <dbReference type="ARBA" id="ARBA00022690"/>
    </source>
</evidence>
<evidence type="ECO:0000256" key="2">
    <source>
        <dbReference type="ARBA" id="ARBA00022900"/>
    </source>
</evidence>
<dbReference type="InterPro" id="IPR042178">
    <property type="entry name" value="Serpin_sf_1"/>
</dbReference>
<feature type="domain" description="Serpin" evidence="3">
    <location>
        <begin position="3"/>
        <end position="112"/>
    </location>
</feature>
<proteinExistence type="predicted"/>
<reference evidence="4" key="1">
    <citation type="submission" date="2013-06" db="EMBL/GenBank/DDBJ databases">
        <authorList>
            <person name="Groh K."/>
        </authorList>
    </citation>
    <scope>NUCLEOTIDE SEQUENCE</scope>
    <source>
        <tissue evidence="4">Antennules</tissue>
    </source>
</reference>
<dbReference type="SUPFAM" id="SSF56574">
    <property type="entry name" value="Serpins"/>
    <property type="match status" value="1"/>
</dbReference>
<dbReference type="InterPro" id="IPR036186">
    <property type="entry name" value="Serpin_sf"/>
</dbReference>
<evidence type="ECO:0000313" key="4">
    <source>
        <dbReference type="EMBL" id="CDK12491.1"/>
    </source>
</evidence>
<dbReference type="PANTHER" id="PTHR11461">
    <property type="entry name" value="SERINE PROTEASE INHIBITOR, SERPIN"/>
    <property type="match status" value="1"/>
</dbReference>
<dbReference type="InterPro" id="IPR000215">
    <property type="entry name" value="Serpin_fam"/>
</dbReference>
<name>W6MNP2_PAGBR</name>
<dbReference type="Gene3D" id="2.30.39.10">
    <property type="entry name" value="Alpha-1-antitrypsin, domain 1"/>
    <property type="match status" value="1"/>
</dbReference>
<keyword evidence="1" id="KW-0646">Protease inhibitor</keyword>
<evidence type="ECO:0000259" key="3">
    <source>
        <dbReference type="Pfam" id="PF00079"/>
    </source>
</evidence>
<dbReference type="PANTHER" id="PTHR11461:SF342">
    <property type="entry name" value="SERINE PROTEASE INHIBITOR 28DC"/>
    <property type="match status" value="1"/>
</dbReference>
<gene>
    <name evidence="4" type="primary">serpin-like-3</name>
</gene>
<keyword evidence="2" id="KW-0722">Serine protease inhibitor</keyword>
<protein>
    <submittedName>
        <fullName evidence="4">Serpin-like-3 protein</fullName>
    </submittedName>
</protein>
<dbReference type="InterPro" id="IPR042185">
    <property type="entry name" value="Serpin_sf_2"/>
</dbReference>
<dbReference type="EMBL" id="HABX01000047">
    <property type="protein sequence ID" value="CDK12491.1"/>
    <property type="molecule type" value="Transcribed_RNA"/>
</dbReference>
<feature type="non-terminal residue" evidence="4">
    <location>
        <position position="112"/>
    </location>
</feature>
<dbReference type="InterPro" id="IPR023796">
    <property type="entry name" value="Serpin_dom"/>
</dbReference>
<accession>W6MNP2</accession>
<dbReference type="GO" id="GO:0005615">
    <property type="term" value="C:extracellular space"/>
    <property type="evidence" value="ECO:0007669"/>
    <property type="project" value="InterPro"/>
</dbReference>
<organism evidence="4">
    <name type="scientific">Pagurus bernhardus</name>
    <name type="common">Common hermit crab</name>
    <name type="synonym">Eupagurus bernhardus</name>
    <dbReference type="NCBI Taxonomy" id="174397"/>
    <lineage>
        <taxon>Eukaryota</taxon>
        <taxon>Metazoa</taxon>
        <taxon>Ecdysozoa</taxon>
        <taxon>Arthropoda</taxon>
        <taxon>Crustacea</taxon>
        <taxon>Multicrustacea</taxon>
        <taxon>Malacostraca</taxon>
        <taxon>Eumalacostraca</taxon>
        <taxon>Eucarida</taxon>
        <taxon>Decapoda</taxon>
        <taxon>Pleocyemata</taxon>
        <taxon>Anomura</taxon>
        <taxon>Paguroidea</taxon>
        <taxon>Paguridae</taxon>
        <taxon>Pagurus</taxon>
    </lineage>
</organism>
<sequence>MAAIPYEGGQFAMFIIKRKGDVSSDPLDLQNLENQLYSTIINAFIANMTQLEMTVWLPRMRLSNSTDLRDTLINLGVPAIFSPNDARFHRLIAKEDVWVDQVVHETVVEVTE</sequence>
<dbReference type="Gene3D" id="3.30.497.10">
    <property type="entry name" value="Antithrombin, subunit I, domain 2"/>
    <property type="match status" value="1"/>
</dbReference>
<dbReference type="Pfam" id="PF00079">
    <property type="entry name" value="Serpin"/>
    <property type="match status" value="1"/>
</dbReference>
<reference evidence="4" key="2">
    <citation type="submission" date="2014-02" db="EMBL/GenBank/DDBJ databases">
        <title>The hermit crab's nose antennal transcriptomics.</title>
        <authorList>
            <person name="Groh K.C."/>
            <person name="Vogel H."/>
            <person name="Stensmyr M.C."/>
            <person name="Grosse-Wilde E."/>
            <person name="Hansson B.S."/>
        </authorList>
    </citation>
    <scope>NUCLEOTIDE SEQUENCE</scope>
    <source>
        <tissue evidence="4">Antennules</tissue>
    </source>
</reference>
<dbReference type="AlphaFoldDB" id="W6MNP2"/>
<dbReference type="GO" id="GO:0004867">
    <property type="term" value="F:serine-type endopeptidase inhibitor activity"/>
    <property type="evidence" value="ECO:0007669"/>
    <property type="project" value="UniProtKB-KW"/>
</dbReference>